<dbReference type="EMBL" id="CP018099">
    <property type="protein sequence ID" value="APF17785.1"/>
    <property type="molecule type" value="Genomic_DNA"/>
</dbReference>
<gene>
    <name evidence="1" type="ORF">Cabys_1036</name>
</gene>
<dbReference type="AlphaFoldDB" id="A0A1J1C657"/>
<dbReference type="Proteomes" id="UP000183868">
    <property type="component" value="Chromosome"/>
</dbReference>
<name>A0A1J1C657_CALAY</name>
<reference evidence="1 2" key="1">
    <citation type="submission" date="2016-11" db="EMBL/GenBank/DDBJ databases">
        <title>Genomic analysis of Caldithrix abyssi and proposal of a novel bacterial phylum Caldithrichaeota.</title>
        <authorList>
            <person name="Kublanov I."/>
            <person name="Sigalova O."/>
            <person name="Gavrilov S."/>
            <person name="Lebedinsky A."/>
            <person name="Ivanova N."/>
            <person name="Daum C."/>
            <person name="Reddy T."/>
            <person name="Klenk H.P."/>
            <person name="Goker M."/>
            <person name="Reva O."/>
            <person name="Miroshnichenko M."/>
            <person name="Kyprides N."/>
            <person name="Woyke T."/>
            <person name="Gelfand M."/>
        </authorList>
    </citation>
    <scope>NUCLEOTIDE SEQUENCE [LARGE SCALE GENOMIC DNA]</scope>
    <source>
        <strain evidence="1 2">LF13</strain>
    </source>
</reference>
<organism evidence="1 2">
    <name type="scientific">Caldithrix abyssi DSM 13497</name>
    <dbReference type="NCBI Taxonomy" id="880073"/>
    <lineage>
        <taxon>Bacteria</taxon>
        <taxon>Pseudomonadati</taxon>
        <taxon>Calditrichota</taxon>
        <taxon>Calditrichia</taxon>
        <taxon>Calditrichales</taxon>
        <taxon>Calditrichaceae</taxon>
        <taxon>Caldithrix</taxon>
    </lineage>
</organism>
<evidence type="ECO:0000313" key="2">
    <source>
        <dbReference type="Proteomes" id="UP000183868"/>
    </source>
</evidence>
<accession>A0A1J1C657</accession>
<dbReference type="KEGG" id="caby:Cabys_1036"/>
<evidence type="ECO:0000313" key="1">
    <source>
        <dbReference type="EMBL" id="APF17785.1"/>
    </source>
</evidence>
<protein>
    <submittedName>
        <fullName evidence="1">Uncharacterized protein</fullName>
    </submittedName>
</protein>
<proteinExistence type="predicted"/>
<sequence>MVKSRRDEMIITKPFQRFTKLNIGKKSFIDGRVSFHHDRL</sequence>